<dbReference type="SUPFAM" id="SSF54427">
    <property type="entry name" value="NTF2-like"/>
    <property type="match status" value="1"/>
</dbReference>
<feature type="region of interest" description="Disordered" evidence="1">
    <location>
        <begin position="31"/>
        <end position="67"/>
    </location>
</feature>
<name>A0AAJ0MJ67_9PEZI</name>
<sequence length="245" mass="26588">MSCIARTLTGCTSRLTSYSCKTSLRTPPAISCKPHSAPMSTGNPSASAKAQAQAQAQAQAGDNSDTPSFESIGVCHTTIHTASGIDLSPHQKLLVGSVLDLFEGNPTLKHLSLWSRTATFTDPITIATGFDRFAAQWYGLPAVFHPIQLQAHQVVGAGNPIEVDLRNKYTVKVVGKEQEIASRVKIFVGDDGKIERVEDRWDGKLPEGAVSEAFRKLNAVTVPAMVRVPKNEEEDMKMKEEREKA</sequence>
<dbReference type="InterPro" id="IPR032710">
    <property type="entry name" value="NTF2-like_dom_sf"/>
</dbReference>
<protein>
    <submittedName>
        <fullName evidence="2">Uncharacterized protein</fullName>
    </submittedName>
</protein>
<evidence type="ECO:0000256" key="1">
    <source>
        <dbReference type="SAM" id="MobiDB-lite"/>
    </source>
</evidence>
<organism evidence="2 3">
    <name type="scientific">Lasiosphaeria hispida</name>
    <dbReference type="NCBI Taxonomy" id="260671"/>
    <lineage>
        <taxon>Eukaryota</taxon>
        <taxon>Fungi</taxon>
        <taxon>Dikarya</taxon>
        <taxon>Ascomycota</taxon>
        <taxon>Pezizomycotina</taxon>
        <taxon>Sordariomycetes</taxon>
        <taxon>Sordariomycetidae</taxon>
        <taxon>Sordariales</taxon>
        <taxon>Lasiosphaeriaceae</taxon>
        <taxon>Lasiosphaeria</taxon>
    </lineage>
</organism>
<reference evidence="2" key="2">
    <citation type="submission" date="2023-06" db="EMBL/GenBank/DDBJ databases">
        <authorList>
            <consortium name="Lawrence Berkeley National Laboratory"/>
            <person name="Haridas S."/>
            <person name="Hensen N."/>
            <person name="Bonometti L."/>
            <person name="Westerberg I."/>
            <person name="Brannstrom I.O."/>
            <person name="Guillou S."/>
            <person name="Cros-Aarteil S."/>
            <person name="Calhoun S."/>
            <person name="Kuo A."/>
            <person name="Mondo S."/>
            <person name="Pangilinan J."/>
            <person name="Riley R."/>
            <person name="Labutti K."/>
            <person name="Andreopoulos B."/>
            <person name="Lipzen A."/>
            <person name="Chen C."/>
            <person name="Yanf M."/>
            <person name="Daum C."/>
            <person name="Ng V."/>
            <person name="Clum A."/>
            <person name="Steindorff A."/>
            <person name="Ohm R."/>
            <person name="Martin F."/>
            <person name="Silar P."/>
            <person name="Natvig D."/>
            <person name="Lalanne C."/>
            <person name="Gautier V."/>
            <person name="Ament-Velasquez S.L."/>
            <person name="Kruys A."/>
            <person name="Hutchinson M.I."/>
            <person name="Powell A.J."/>
            <person name="Barry K."/>
            <person name="Miller A.N."/>
            <person name="Grigoriev I.V."/>
            <person name="Debuchy R."/>
            <person name="Gladieux P."/>
            <person name="Thoren M.H."/>
            <person name="Johannesson H."/>
        </authorList>
    </citation>
    <scope>NUCLEOTIDE SEQUENCE</scope>
    <source>
        <strain evidence="2">CBS 955.72</strain>
    </source>
</reference>
<evidence type="ECO:0000313" key="2">
    <source>
        <dbReference type="EMBL" id="KAK3362475.1"/>
    </source>
</evidence>
<feature type="compositionally biased region" description="Low complexity" evidence="1">
    <location>
        <begin position="45"/>
        <end position="60"/>
    </location>
</feature>
<evidence type="ECO:0000313" key="3">
    <source>
        <dbReference type="Proteomes" id="UP001275084"/>
    </source>
</evidence>
<dbReference type="PANTHER" id="PTHR34213">
    <property type="entry name" value="NUCLEAR TRANSPORT FACTOR 2 (NTF2) FAMILY PROTEIN"/>
    <property type="match status" value="1"/>
</dbReference>
<reference evidence="2" key="1">
    <citation type="journal article" date="2023" name="Mol. Phylogenet. Evol.">
        <title>Genome-scale phylogeny and comparative genomics of the fungal order Sordariales.</title>
        <authorList>
            <person name="Hensen N."/>
            <person name="Bonometti L."/>
            <person name="Westerberg I."/>
            <person name="Brannstrom I.O."/>
            <person name="Guillou S."/>
            <person name="Cros-Aarteil S."/>
            <person name="Calhoun S."/>
            <person name="Haridas S."/>
            <person name="Kuo A."/>
            <person name="Mondo S."/>
            <person name="Pangilinan J."/>
            <person name="Riley R."/>
            <person name="LaButti K."/>
            <person name="Andreopoulos B."/>
            <person name="Lipzen A."/>
            <person name="Chen C."/>
            <person name="Yan M."/>
            <person name="Daum C."/>
            <person name="Ng V."/>
            <person name="Clum A."/>
            <person name="Steindorff A."/>
            <person name="Ohm R.A."/>
            <person name="Martin F."/>
            <person name="Silar P."/>
            <person name="Natvig D.O."/>
            <person name="Lalanne C."/>
            <person name="Gautier V."/>
            <person name="Ament-Velasquez S.L."/>
            <person name="Kruys A."/>
            <person name="Hutchinson M.I."/>
            <person name="Powell A.J."/>
            <person name="Barry K."/>
            <person name="Miller A.N."/>
            <person name="Grigoriev I.V."/>
            <person name="Debuchy R."/>
            <person name="Gladieux P."/>
            <person name="Hiltunen Thoren M."/>
            <person name="Johannesson H."/>
        </authorList>
    </citation>
    <scope>NUCLEOTIDE SEQUENCE</scope>
    <source>
        <strain evidence="2">CBS 955.72</strain>
    </source>
</reference>
<proteinExistence type="predicted"/>
<dbReference type="Gene3D" id="3.10.450.50">
    <property type="match status" value="1"/>
</dbReference>
<dbReference type="Proteomes" id="UP001275084">
    <property type="component" value="Unassembled WGS sequence"/>
</dbReference>
<keyword evidence="3" id="KW-1185">Reference proteome</keyword>
<gene>
    <name evidence="2" type="ORF">B0T25DRAFT_524415</name>
</gene>
<accession>A0AAJ0MJ67</accession>
<dbReference type="PANTHER" id="PTHR34213:SF2">
    <property type="entry name" value="NUCLEAR TRANSPORT FACTOR 2 (NTF2) FAMILY PROTEIN"/>
    <property type="match status" value="1"/>
</dbReference>
<dbReference type="AlphaFoldDB" id="A0AAJ0MJ67"/>
<comment type="caution">
    <text evidence="2">The sequence shown here is derived from an EMBL/GenBank/DDBJ whole genome shotgun (WGS) entry which is preliminary data.</text>
</comment>
<dbReference type="EMBL" id="JAUIQD010000001">
    <property type="protein sequence ID" value="KAK3362475.1"/>
    <property type="molecule type" value="Genomic_DNA"/>
</dbReference>